<dbReference type="Proteomes" id="UP000635726">
    <property type="component" value="Unassembled WGS sequence"/>
</dbReference>
<accession>A0A917PG78</accession>
<dbReference type="EMBL" id="BMOE01000005">
    <property type="protein sequence ID" value="GGJ74932.1"/>
    <property type="molecule type" value="Genomic_DNA"/>
</dbReference>
<dbReference type="AlphaFoldDB" id="A0A917PG78"/>
<organism evidence="1 2">
    <name type="scientific">Deinococcus aquiradiocola</name>
    <dbReference type="NCBI Taxonomy" id="393059"/>
    <lineage>
        <taxon>Bacteria</taxon>
        <taxon>Thermotogati</taxon>
        <taxon>Deinococcota</taxon>
        <taxon>Deinococci</taxon>
        <taxon>Deinococcales</taxon>
        <taxon>Deinococcaceae</taxon>
        <taxon>Deinococcus</taxon>
    </lineage>
</organism>
<comment type="caution">
    <text evidence="1">The sequence shown here is derived from an EMBL/GenBank/DDBJ whole genome shotgun (WGS) entry which is preliminary data.</text>
</comment>
<reference evidence="1" key="1">
    <citation type="journal article" date="2014" name="Int. J. Syst. Evol. Microbiol.">
        <title>Complete genome sequence of Corynebacterium casei LMG S-19264T (=DSM 44701T), isolated from a smear-ripened cheese.</title>
        <authorList>
            <consortium name="US DOE Joint Genome Institute (JGI-PGF)"/>
            <person name="Walter F."/>
            <person name="Albersmeier A."/>
            <person name="Kalinowski J."/>
            <person name="Ruckert C."/>
        </authorList>
    </citation>
    <scope>NUCLEOTIDE SEQUENCE</scope>
    <source>
        <strain evidence="1">JCM 14371</strain>
    </source>
</reference>
<proteinExistence type="predicted"/>
<gene>
    <name evidence="1" type="ORF">GCM10008939_19040</name>
</gene>
<dbReference type="RefSeq" id="WP_306415610.1">
    <property type="nucleotide sequence ID" value="NZ_BMOE01000005.1"/>
</dbReference>
<name>A0A917PG78_9DEIO</name>
<protein>
    <submittedName>
        <fullName evidence="1">Segregation/condensation protein A</fullName>
    </submittedName>
</protein>
<sequence>MTAVPEAAAPPAPAVPAHAGGPLPDGWAFTVRLDGYAGDLAGLASRLRAGTLPPAAVPLLQLTRDLLAWVERFTADAPGTSADVHVELLPALAGVIALKARLLLPQPEAPDDPDPGDDWTHDDPVLEGVQALQHLDELVQLLAGRRQARQGLIPAARLDLNLPRRAARASGPQGLARLVKAARNAVRDVQVPLLSVERLTLQDALGALRAFVGRLRVFRFGAVPAQDWAERSTYFAALLEGVKAGDFVVEQLETYGDIVVARTDVAAAHLAAHPPGLPDA</sequence>
<keyword evidence="2" id="KW-1185">Reference proteome</keyword>
<evidence type="ECO:0000313" key="1">
    <source>
        <dbReference type="EMBL" id="GGJ74932.1"/>
    </source>
</evidence>
<evidence type="ECO:0000313" key="2">
    <source>
        <dbReference type="Proteomes" id="UP000635726"/>
    </source>
</evidence>
<reference evidence="1" key="2">
    <citation type="submission" date="2020-09" db="EMBL/GenBank/DDBJ databases">
        <authorList>
            <person name="Sun Q."/>
            <person name="Ohkuma M."/>
        </authorList>
    </citation>
    <scope>NUCLEOTIDE SEQUENCE</scope>
    <source>
        <strain evidence="1">JCM 14371</strain>
    </source>
</reference>